<keyword evidence="1" id="KW-0472">Membrane</keyword>
<organism evidence="2">
    <name type="scientific">marine metagenome</name>
    <dbReference type="NCBI Taxonomy" id="408172"/>
    <lineage>
        <taxon>unclassified sequences</taxon>
        <taxon>metagenomes</taxon>
        <taxon>ecological metagenomes</taxon>
    </lineage>
</organism>
<reference evidence="2" key="1">
    <citation type="submission" date="2018-05" db="EMBL/GenBank/DDBJ databases">
        <authorList>
            <person name="Lanie J.A."/>
            <person name="Ng W.-L."/>
            <person name="Kazmierczak K.M."/>
            <person name="Andrzejewski T.M."/>
            <person name="Davidsen T.M."/>
            <person name="Wayne K.J."/>
            <person name="Tettelin H."/>
            <person name="Glass J.I."/>
            <person name="Rusch D."/>
            <person name="Podicherti R."/>
            <person name="Tsui H.-C.T."/>
            <person name="Winkler M.E."/>
        </authorList>
    </citation>
    <scope>NUCLEOTIDE SEQUENCE</scope>
</reference>
<dbReference type="AlphaFoldDB" id="A0A382L2E3"/>
<feature type="transmembrane region" description="Helical" evidence="1">
    <location>
        <begin position="6"/>
        <end position="26"/>
    </location>
</feature>
<accession>A0A382L2E3</accession>
<keyword evidence="1" id="KW-0812">Transmembrane</keyword>
<evidence type="ECO:0000313" key="2">
    <source>
        <dbReference type="EMBL" id="SVC30916.1"/>
    </source>
</evidence>
<proteinExistence type="predicted"/>
<evidence type="ECO:0000256" key="1">
    <source>
        <dbReference type="SAM" id="Phobius"/>
    </source>
</evidence>
<name>A0A382L2E3_9ZZZZ</name>
<gene>
    <name evidence="2" type="ORF">METZ01_LOCUS283770</name>
</gene>
<keyword evidence="1" id="KW-1133">Transmembrane helix</keyword>
<dbReference type="EMBL" id="UINC01084349">
    <property type="protein sequence ID" value="SVC30916.1"/>
    <property type="molecule type" value="Genomic_DNA"/>
</dbReference>
<sequence>MEIIWVLVMQLHFVMLLYLQAGYLIIMIRMMLVNLTYTIVLVNVMEPAG</sequence>
<protein>
    <submittedName>
        <fullName evidence="2">Uncharacterized protein</fullName>
    </submittedName>
</protein>